<dbReference type="FunFam" id="3.30.420.40:FF:000028">
    <property type="entry name" value="heat shock 70 kDa protein-like"/>
    <property type="match status" value="1"/>
</dbReference>
<dbReference type="GO" id="GO:0005737">
    <property type="term" value="C:cytoplasm"/>
    <property type="evidence" value="ECO:0007669"/>
    <property type="project" value="UniProtKB-ARBA"/>
</dbReference>
<evidence type="ECO:0000256" key="4">
    <source>
        <dbReference type="ARBA" id="ARBA00023016"/>
    </source>
</evidence>
<dbReference type="SUPFAM" id="SSF100934">
    <property type="entry name" value="Heat shock protein 70kD (HSP70), C-terminal subdomain"/>
    <property type="match status" value="1"/>
</dbReference>
<dbReference type="SUPFAM" id="SSF53067">
    <property type="entry name" value="Actin-like ATPase domain"/>
    <property type="match status" value="2"/>
</dbReference>
<dbReference type="InterPro" id="IPR029048">
    <property type="entry name" value="HSP70_C_sf"/>
</dbReference>
<organism evidence="6 7">
    <name type="scientific">Jacana jacana</name>
    <name type="common">Wattled jacana</name>
    <name type="synonym">Parra jacana</name>
    <dbReference type="NCBI Taxonomy" id="54508"/>
    <lineage>
        <taxon>Eukaryota</taxon>
        <taxon>Metazoa</taxon>
        <taxon>Chordata</taxon>
        <taxon>Craniata</taxon>
        <taxon>Vertebrata</taxon>
        <taxon>Euteleostomi</taxon>
        <taxon>Archelosauria</taxon>
        <taxon>Archosauria</taxon>
        <taxon>Dinosauria</taxon>
        <taxon>Saurischia</taxon>
        <taxon>Theropoda</taxon>
        <taxon>Coelurosauria</taxon>
        <taxon>Aves</taxon>
        <taxon>Neognathae</taxon>
        <taxon>Neoaves</taxon>
        <taxon>Charadriiformes</taxon>
        <taxon>Jacanidae</taxon>
        <taxon>Jacana</taxon>
    </lineage>
</organism>
<dbReference type="FunFam" id="3.30.420.40:FF:000172">
    <property type="entry name" value="Heat shock 70 kDa protein"/>
    <property type="match status" value="1"/>
</dbReference>
<evidence type="ECO:0000256" key="3">
    <source>
        <dbReference type="ARBA" id="ARBA00022840"/>
    </source>
</evidence>
<comment type="caution">
    <text evidence="6">The sequence shown here is derived from an EMBL/GenBank/DDBJ whole genome shotgun (WGS) entry which is preliminary data.</text>
</comment>
<dbReference type="NCBIfam" id="NF001413">
    <property type="entry name" value="PRK00290.1"/>
    <property type="match status" value="1"/>
</dbReference>
<feature type="non-terminal residue" evidence="6">
    <location>
        <position position="634"/>
    </location>
</feature>
<dbReference type="PRINTS" id="PR00301">
    <property type="entry name" value="HEATSHOCK70"/>
</dbReference>
<evidence type="ECO:0000313" key="6">
    <source>
        <dbReference type="EMBL" id="NXT02063.1"/>
    </source>
</evidence>
<dbReference type="FunFam" id="3.90.640.10:FF:000134">
    <property type="entry name" value="Heat shock cognate 71 kDa protein"/>
    <property type="match status" value="1"/>
</dbReference>
<dbReference type="CDD" id="cd10233">
    <property type="entry name" value="ASKHA_NBD_HSP70_HSPA1"/>
    <property type="match status" value="1"/>
</dbReference>
<reference evidence="6 7" key="1">
    <citation type="submission" date="2019-09" db="EMBL/GenBank/DDBJ databases">
        <title>Bird 10,000 Genomes (B10K) Project - Family phase.</title>
        <authorList>
            <person name="Zhang G."/>
        </authorList>
    </citation>
    <scope>NUCLEOTIDE SEQUENCE [LARGE SCALE GENOMIC DNA]</scope>
    <source>
        <strain evidence="6">B10K-DU-002-59</strain>
        <tissue evidence="6">Muscle</tissue>
    </source>
</reference>
<keyword evidence="3 5" id="KW-0067">ATP-binding</keyword>
<dbReference type="FunFam" id="3.30.420.40:FF:000135">
    <property type="entry name" value="Heat shock cognate 71 kDa protein"/>
    <property type="match status" value="1"/>
</dbReference>
<dbReference type="Gene3D" id="3.90.640.10">
    <property type="entry name" value="Actin, Chain A, domain 4"/>
    <property type="match status" value="1"/>
</dbReference>
<dbReference type="FunFam" id="3.30.30.30:FF:000001">
    <property type="entry name" value="heat shock 70 kDa protein-like"/>
    <property type="match status" value="1"/>
</dbReference>
<dbReference type="InterPro" id="IPR043129">
    <property type="entry name" value="ATPase_NBD"/>
</dbReference>
<evidence type="ECO:0000256" key="1">
    <source>
        <dbReference type="ARBA" id="ARBA00007381"/>
    </source>
</evidence>
<dbReference type="AlphaFoldDB" id="A0A7L2Z460"/>
<dbReference type="GO" id="GO:0005634">
    <property type="term" value="C:nucleus"/>
    <property type="evidence" value="ECO:0007669"/>
    <property type="project" value="UniProtKB-ARBA"/>
</dbReference>
<sequence length="634" mass="69985">MSGKGPAIGIDLGTTYSCVGVFQHGKVEIIANDQGNRTTPSYVAFTDTERLIGDAAKNQVAMNPTNTIFDAKRLIGRKYDDPTVQSDMKHWPFRVVNEGGKPKVQVEYKGEMKTFFPEEISSMVLTKMKEIAEAYLGRKVQNAVITVPAYFNDSQRQATKDAGTITGLNVMRIINEPTAAAIAYGLDKKGTRAGEKNVLIFDLGGGTFDVSILTIEDGIFEVKSTAGDTHLGGEDFDNRMVNHFVEEFKRKHKRDIAGNKRAVRRLRTACERAKRTLSSSTQASIEIDSLYEGIDFYTSITRARFEELNADLFRGTLEPVEKALRDAKLDKGQIQEIVLVGGSTRIPKIQKLLQDFFNGKELNKSINPDEAVAYGAAVQAAILMGDKSENVQDLLLLDVTPLSLGIETAGGVMTALIKRNTTIPTKQTQTFTTYSDNQSSVLVQVYEGERAMTKDNNLLGKFDLTGIPPAPRGVPQIEVTFDIDANGILNVSAVDKSTGKENKITITNDKGRLSKDDIDRMVQEAEKYKAEDEANRDRVAAKNSLESYTYNMKQTVEDEKLKGKISDQDKQKVLDKCREVVSWLDRNQMAEKEEYEHKQKELEKLCNPIVTKLYQGAGGAGAGGSGGPTIEEVD</sequence>
<dbReference type="PROSITE" id="PS00329">
    <property type="entry name" value="HSP70_2"/>
    <property type="match status" value="1"/>
</dbReference>
<name>A0A7L2Z460_JACJC</name>
<dbReference type="OrthoDB" id="2401965at2759"/>
<dbReference type="Gene3D" id="3.30.420.40">
    <property type="match status" value="2"/>
</dbReference>
<dbReference type="SUPFAM" id="SSF100920">
    <property type="entry name" value="Heat shock protein 70kD (HSP70), peptide-binding domain"/>
    <property type="match status" value="1"/>
</dbReference>
<dbReference type="FunFam" id="1.20.1270.10:FF:000010">
    <property type="entry name" value="Heat shock 70 kDa protein 2"/>
    <property type="match status" value="1"/>
</dbReference>
<dbReference type="EMBL" id="VZTM01037615">
    <property type="protein sequence ID" value="NXT02063.1"/>
    <property type="molecule type" value="Genomic_DNA"/>
</dbReference>
<dbReference type="Gene3D" id="2.60.34.10">
    <property type="entry name" value="Substrate Binding Domain Of DNAk, Chain A, domain 1"/>
    <property type="match status" value="1"/>
</dbReference>
<protein>
    <submittedName>
        <fullName evidence="6">HSP70 protein</fullName>
    </submittedName>
</protein>
<proteinExistence type="inferred from homology"/>
<evidence type="ECO:0000256" key="5">
    <source>
        <dbReference type="RuleBase" id="RU003322"/>
    </source>
</evidence>
<feature type="non-terminal residue" evidence="6">
    <location>
        <position position="1"/>
    </location>
</feature>
<dbReference type="Proteomes" id="UP000550086">
    <property type="component" value="Unassembled WGS sequence"/>
</dbReference>
<dbReference type="Pfam" id="PF00012">
    <property type="entry name" value="HSP70"/>
    <property type="match status" value="1"/>
</dbReference>
<dbReference type="InterPro" id="IPR013126">
    <property type="entry name" value="Hsp_70_fam"/>
</dbReference>
<dbReference type="GO" id="GO:0140662">
    <property type="term" value="F:ATP-dependent protein folding chaperone"/>
    <property type="evidence" value="ECO:0007669"/>
    <property type="project" value="InterPro"/>
</dbReference>
<evidence type="ECO:0000256" key="2">
    <source>
        <dbReference type="ARBA" id="ARBA00022741"/>
    </source>
</evidence>
<dbReference type="FunFam" id="2.60.34.10:FF:000002">
    <property type="entry name" value="Heat shock 70 kDa"/>
    <property type="match status" value="1"/>
</dbReference>
<dbReference type="Gene3D" id="3.30.30.30">
    <property type="match status" value="1"/>
</dbReference>
<dbReference type="PANTHER" id="PTHR19375">
    <property type="entry name" value="HEAT SHOCK PROTEIN 70KDA"/>
    <property type="match status" value="1"/>
</dbReference>
<accession>A0A7L2Z460</accession>
<dbReference type="InterPro" id="IPR018181">
    <property type="entry name" value="Heat_shock_70_CS"/>
</dbReference>
<dbReference type="FunFam" id="3.30.420.40:FF:000026">
    <property type="entry name" value="Heat shock protein 70"/>
    <property type="match status" value="1"/>
</dbReference>
<dbReference type="PROSITE" id="PS01036">
    <property type="entry name" value="HSP70_3"/>
    <property type="match status" value="1"/>
</dbReference>
<dbReference type="PROSITE" id="PS00297">
    <property type="entry name" value="HSP70_1"/>
    <property type="match status" value="1"/>
</dbReference>
<dbReference type="InterPro" id="IPR029047">
    <property type="entry name" value="HSP70_peptide-bd_sf"/>
</dbReference>
<gene>
    <name evidence="6" type="primary">Hsp70</name>
    <name evidence="6" type="ORF">JACJAC_R10404</name>
</gene>
<keyword evidence="2 5" id="KW-0547">Nucleotide-binding</keyword>
<dbReference type="Gene3D" id="1.20.1270.10">
    <property type="match status" value="1"/>
</dbReference>
<evidence type="ECO:0000313" key="7">
    <source>
        <dbReference type="Proteomes" id="UP000550086"/>
    </source>
</evidence>
<keyword evidence="7" id="KW-1185">Reference proteome</keyword>
<comment type="similarity">
    <text evidence="1 5">Belongs to the heat shock protein 70 family.</text>
</comment>
<dbReference type="GO" id="GO:0005524">
    <property type="term" value="F:ATP binding"/>
    <property type="evidence" value="ECO:0007669"/>
    <property type="project" value="UniProtKB-KW"/>
</dbReference>
<keyword evidence="4" id="KW-0346">Stress response</keyword>